<dbReference type="STRING" id="106004.A0A1Y2EQ76"/>
<feature type="compositionally biased region" description="Acidic residues" evidence="2">
    <location>
        <begin position="651"/>
        <end position="660"/>
    </location>
</feature>
<comment type="caution">
    <text evidence="4">The sequence shown here is derived from an EMBL/GenBank/DDBJ whole genome shotgun (WGS) entry which is preliminary data.</text>
</comment>
<feature type="compositionally biased region" description="Low complexity" evidence="2">
    <location>
        <begin position="1166"/>
        <end position="1182"/>
    </location>
</feature>
<dbReference type="InterPro" id="IPR019384">
    <property type="entry name" value="FHIP"/>
</dbReference>
<dbReference type="EMBL" id="MCGR01000046">
    <property type="protein sequence ID" value="ORY73434.1"/>
    <property type="molecule type" value="Genomic_DNA"/>
</dbReference>
<proteinExistence type="inferred from homology"/>
<dbReference type="PANTHER" id="PTHR21705:SF11">
    <property type="entry name" value="FHIP FAMILY PROTEIN CG3558"/>
    <property type="match status" value="1"/>
</dbReference>
<keyword evidence="5" id="KW-1185">Reference proteome</keyword>
<accession>A0A1Y2EQ76</accession>
<feature type="compositionally biased region" description="Low complexity" evidence="2">
    <location>
        <begin position="1057"/>
        <end position="1069"/>
    </location>
</feature>
<dbReference type="OrthoDB" id="5350595at2759"/>
<feature type="compositionally biased region" description="Low complexity" evidence="2">
    <location>
        <begin position="682"/>
        <end position="697"/>
    </location>
</feature>
<dbReference type="Proteomes" id="UP000193467">
    <property type="component" value="Unassembled WGS sequence"/>
</dbReference>
<protein>
    <submittedName>
        <fullName evidence="4">Retinoic acid induced 16-like protein-domain-containing protein</fullName>
    </submittedName>
</protein>
<feature type="compositionally biased region" description="Polar residues" evidence="2">
    <location>
        <begin position="535"/>
        <end position="555"/>
    </location>
</feature>
<name>A0A1Y2EQ76_9BASI</name>
<dbReference type="Pfam" id="PF19314">
    <property type="entry name" value="DUF5917"/>
    <property type="match status" value="1"/>
</dbReference>
<evidence type="ECO:0000256" key="2">
    <source>
        <dbReference type="SAM" id="MobiDB-lite"/>
    </source>
</evidence>
<sequence length="1230" mass="131222">MSWLAKLASPGGRKVSSSPRAKAAAREDPFPAFVKTWELLQATLTSPDARLPLATSPIPRLLDQLLVHLSAGYSSASEPLGPCLEHLLKNAVLSTLVKLAVQDDPAGVRCEVIKWFGRAIVDLDESFLVHSAVNKPLVKLLRACVDEEGGLVRDEEEAVVSAMVTISERIKTYPELLSIFLREKPPSARSKDLAAGLAAGVPVPLTTISVTDEDGRPSSPTPSNASTVESSISLNSRSQGSSSGRRQKREHDFLLFAYLLRFVHREGRVGDDARAGLLSLVDIAMGSASPFSYGMTRSATSTTITPTSFAATPAREAALAFAEYLLDSDFADVLGAGLGALYGLLPTKLVVRAAGATSSSKEPPSWDDPIMSEGSGGMVLGGMGALGEEEDAEEVQRKQEDEEMRLRSLGVGISGTDDFREGLDGWLKLVEFTQEVLRRGLVVGEGGAFDDDEVDEETRQQRLITSALTSSILSSLRTLFLQTVLYPSILECSEGDGSAVAVMSYLDAMLEVIQEGTKLESAVLGFLMGEEESRTPTQRQRPSDNLNSPTPSTDGFLSPASKKVRRRKSSALLILESSAPQQSSDYYSALGRFSLKDLLVSNVHSTSQQTAMAALKLLHTMLVRHDRWSMGLLDVMLDEGATSFPIALRDEPEEDSDDESPFASQQNQDEDDDSDSDVFVYPTTPATPRAALPSSSTLTIKPSDTPARSRLLLGTPVPSTPSVKSHLDSLDTLLSLVASIDPSYRSARAMGSGSEMMSSGFPNYIHDAEAAMAADLGFRRGLSVPASAANETVEVSPQARRRSSLFGGPPALTARDFAAVKTMLRHKLVPHAKLVGLVLDSLSHFFSHSPDHNLALTAVAASLALCPYRSLEGWMLPPTKEVSQGNDLAALIGRDRRKAPASDDGDDRSVDCEVDAWSRHEALFSPPRSANPTSPTRDALADSDSLLAILSALSDSVSHYRNTIPNFDKYLSERRQGLFFVENLADALDLHDDGGNAFGDAVKGLGGGQVFEPEPPKPLPLPAKPPKSTGFGAFLSPRPSRPSHSRNSSTGSAFATPPRNSSRLSRSPSMDSLNQAAREGASLAPPSPTRAGGGKSGPASPFQAHYRQTGSISVKPVIVATPRSARKSVGGGEEDDDEDEGEREGPSDSPTKRLSPANPPPPSAPPSTSSPSAWSEGGSEAEGAQKKREVAVVTLSAILDNVIVLEEFIKELAGVVFVRRSLGVDGVRFV</sequence>
<evidence type="ECO:0000313" key="4">
    <source>
        <dbReference type="EMBL" id="ORY73434.1"/>
    </source>
</evidence>
<feature type="region of interest" description="Disordered" evidence="2">
    <location>
        <begin position="651"/>
        <end position="723"/>
    </location>
</feature>
<gene>
    <name evidence="4" type="ORF">BCR35DRAFT_307182</name>
</gene>
<evidence type="ECO:0000256" key="1">
    <source>
        <dbReference type="ARBA" id="ARBA00024336"/>
    </source>
</evidence>
<comment type="similarity">
    <text evidence="1">Belongs to the FHIP family.</text>
</comment>
<feature type="region of interest" description="Disordered" evidence="2">
    <location>
        <begin position="1006"/>
        <end position="1186"/>
    </location>
</feature>
<evidence type="ECO:0000313" key="5">
    <source>
        <dbReference type="Proteomes" id="UP000193467"/>
    </source>
</evidence>
<organism evidence="4 5">
    <name type="scientific">Leucosporidium creatinivorum</name>
    <dbReference type="NCBI Taxonomy" id="106004"/>
    <lineage>
        <taxon>Eukaryota</taxon>
        <taxon>Fungi</taxon>
        <taxon>Dikarya</taxon>
        <taxon>Basidiomycota</taxon>
        <taxon>Pucciniomycotina</taxon>
        <taxon>Microbotryomycetes</taxon>
        <taxon>Leucosporidiales</taxon>
        <taxon>Leucosporidium</taxon>
    </lineage>
</organism>
<dbReference type="InParanoid" id="A0A1Y2EQ76"/>
<feature type="domain" description="FHF complex subunit HOOK-interacting protein C-terminal" evidence="3">
    <location>
        <begin position="837"/>
        <end position="881"/>
    </location>
</feature>
<reference evidence="4 5" key="1">
    <citation type="submission" date="2016-07" db="EMBL/GenBank/DDBJ databases">
        <title>Pervasive Adenine N6-methylation of Active Genes in Fungi.</title>
        <authorList>
            <consortium name="DOE Joint Genome Institute"/>
            <person name="Mondo S.J."/>
            <person name="Dannebaum R.O."/>
            <person name="Kuo R.C."/>
            <person name="Labutti K."/>
            <person name="Haridas S."/>
            <person name="Kuo A."/>
            <person name="Salamov A."/>
            <person name="Ahrendt S.R."/>
            <person name="Lipzen A."/>
            <person name="Sullivan W."/>
            <person name="Andreopoulos W.B."/>
            <person name="Clum A."/>
            <person name="Lindquist E."/>
            <person name="Daum C."/>
            <person name="Ramamoorthy G.K."/>
            <person name="Gryganskyi A."/>
            <person name="Culley D."/>
            <person name="Magnuson J.K."/>
            <person name="James T.Y."/>
            <person name="O'Malley M.A."/>
            <person name="Stajich J.E."/>
            <person name="Spatafora J.W."/>
            <person name="Visel A."/>
            <person name="Grigoriev I.V."/>
        </authorList>
    </citation>
    <scope>NUCLEOTIDE SEQUENCE [LARGE SCALE GENOMIC DNA]</scope>
    <source>
        <strain evidence="4 5">62-1032</strain>
    </source>
</reference>
<evidence type="ECO:0000259" key="3">
    <source>
        <dbReference type="Pfam" id="PF19314"/>
    </source>
</evidence>
<dbReference type="Pfam" id="PF10257">
    <property type="entry name" value="RAI16-like"/>
    <property type="match status" value="1"/>
</dbReference>
<feature type="compositionally biased region" description="Pro residues" evidence="2">
    <location>
        <begin position="1016"/>
        <end position="1025"/>
    </location>
</feature>
<dbReference type="InterPro" id="IPR045669">
    <property type="entry name" value="FHIP_C"/>
</dbReference>
<feature type="region of interest" description="Disordered" evidence="2">
    <location>
        <begin position="531"/>
        <end position="564"/>
    </location>
</feature>
<feature type="region of interest" description="Disordered" evidence="2">
    <location>
        <begin position="1"/>
        <end position="23"/>
    </location>
</feature>
<feature type="region of interest" description="Disordered" evidence="2">
    <location>
        <begin position="208"/>
        <end position="246"/>
    </location>
</feature>
<feature type="compositionally biased region" description="Acidic residues" evidence="2">
    <location>
        <begin position="1132"/>
        <end position="1142"/>
    </location>
</feature>
<dbReference type="AlphaFoldDB" id="A0A1Y2EQ76"/>
<dbReference type="PANTHER" id="PTHR21705">
    <property type="entry name" value="RAI16 PROTEIN-RELATED"/>
    <property type="match status" value="1"/>
</dbReference>
<feature type="compositionally biased region" description="Low complexity" evidence="2">
    <location>
        <begin position="230"/>
        <end position="244"/>
    </location>
</feature>